<accession>A0AAC9RHJ7</accession>
<feature type="compositionally biased region" description="Low complexity" evidence="1">
    <location>
        <begin position="221"/>
        <end position="240"/>
    </location>
</feature>
<reference evidence="3 5" key="2">
    <citation type="submission" date="2017-03" db="EMBL/GenBank/DDBJ databases">
        <title>Complete sequence of Clostridium formicaceticum DSM 92.</title>
        <authorList>
            <person name="Poehlein A."/>
            <person name="Karl M."/>
            <person name="Bengelsdorf F.R."/>
            <person name="Duerre P."/>
            <person name="Daniel R."/>
        </authorList>
    </citation>
    <scope>NUCLEOTIDE SEQUENCE [LARGE SCALE GENOMIC DNA]</scope>
    <source>
        <strain evidence="3 5">DSM 92</strain>
    </source>
</reference>
<name>A0AAC9RHJ7_9CLOT</name>
<dbReference type="GO" id="GO:0005615">
    <property type="term" value="C:extracellular space"/>
    <property type="evidence" value="ECO:0007669"/>
    <property type="project" value="TreeGrafter"/>
</dbReference>
<protein>
    <submittedName>
        <fullName evidence="3">Collagen triple helix repeat (20 copies)</fullName>
    </submittedName>
</protein>
<dbReference type="EMBL" id="CP017603">
    <property type="protein sequence ID" value="AOY76693.1"/>
    <property type="molecule type" value="Genomic_DNA"/>
</dbReference>
<evidence type="ECO:0000313" key="4">
    <source>
        <dbReference type="Proteomes" id="UP000177894"/>
    </source>
</evidence>
<dbReference type="GO" id="GO:0031012">
    <property type="term" value="C:extracellular matrix"/>
    <property type="evidence" value="ECO:0007669"/>
    <property type="project" value="TreeGrafter"/>
</dbReference>
<evidence type="ECO:0000313" key="5">
    <source>
        <dbReference type="Proteomes" id="UP000192478"/>
    </source>
</evidence>
<feature type="compositionally biased region" description="Low complexity" evidence="1">
    <location>
        <begin position="55"/>
        <end position="68"/>
    </location>
</feature>
<dbReference type="EMBL" id="CP020559">
    <property type="protein sequence ID" value="ARE87126.1"/>
    <property type="molecule type" value="Genomic_DNA"/>
</dbReference>
<evidence type="ECO:0000313" key="3">
    <source>
        <dbReference type="EMBL" id="ARE87126.1"/>
    </source>
</evidence>
<gene>
    <name evidence="2" type="ORF">BJL90_12945</name>
    <name evidence="3" type="ORF">CLFO_15120</name>
</gene>
<dbReference type="KEGG" id="cfm:BJL90_12945"/>
<dbReference type="GO" id="GO:0030198">
    <property type="term" value="P:extracellular matrix organization"/>
    <property type="evidence" value="ECO:0007669"/>
    <property type="project" value="TreeGrafter"/>
</dbReference>
<dbReference type="Pfam" id="PF01391">
    <property type="entry name" value="Collagen"/>
    <property type="match status" value="2"/>
</dbReference>
<organism evidence="3 5">
    <name type="scientific">Clostridium formicaceticum</name>
    <dbReference type="NCBI Taxonomy" id="1497"/>
    <lineage>
        <taxon>Bacteria</taxon>
        <taxon>Bacillati</taxon>
        <taxon>Bacillota</taxon>
        <taxon>Clostridia</taxon>
        <taxon>Eubacteriales</taxon>
        <taxon>Clostridiaceae</taxon>
        <taxon>Clostridium</taxon>
    </lineage>
</organism>
<feature type="region of interest" description="Disordered" evidence="1">
    <location>
        <begin position="221"/>
        <end position="250"/>
    </location>
</feature>
<reference evidence="2 4" key="1">
    <citation type="submission" date="2016-10" db="EMBL/GenBank/DDBJ databases">
        <title>Complete Genome Sequence of Acetogen Clostridium formicoaceticum ATCC 27076.</title>
        <authorList>
            <person name="Bao T."/>
            <person name="Cheng C."/>
            <person name="Zhao J."/>
            <person name="Yang S.-T."/>
            <person name="Wang J."/>
            <person name="Wang M."/>
        </authorList>
    </citation>
    <scope>NUCLEOTIDE SEQUENCE [LARGE SCALE GENOMIC DNA]</scope>
    <source>
        <strain evidence="2 4">ATCC 27076</strain>
    </source>
</reference>
<dbReference type="Proteomes" id="UP000177894">
    <property type="component" value="Chromosome"/>
</dbReference>
<keyword evidence="4" id="KW-1185">Reference proteome</keyword>
<dbReference type="AlphaFoldDB" id="A0AAC9RHJ7"/>
<dbReference type="PANTHER" id="PTHR24023">
    <property type="entry name" value="COLLAGEN ALPHA"/>
    <property type="match status" value="1"/>
</dbReference>
<keyword evidence="3" id="KW-0176">Collagen</keyword>
<dbReference type="InterPro" id="IPR008160">
    <property type="entry name" value="Collagen"/>
</dbReference>
<feature type="region of interest" description="Disordered" evidence="1">
    <location>
        <begin position="45"/>
        <end position="89"/>
    </location>
</feature>
<dbReference type="GO" id="GO:0030020">
    <property type="term" value="F:extracellular matrix structural constituent conferring tensile strength"/>
    <property type="evidence" value="ECO:0007669"/>
    <property type="project" value="TreeGrafter"/>
</dbReference>
<proteinExistence type="predicted"/>
<dbReference type="RefSeq" id="WP_070968717.1">
    <property type="nucleotide sequence ID" value="NZ_CP017603.1"/>
</dbReference>
<dbReference type="Proteomes" id="UP000192478">
    <property type="component" value="Chromosome"/>
</dbReference>
<dbReference type="Gene3D" id="1.20.5.320">
    <property type="entry name" value="6-Phosphogluconate Dehydrogenase, domain 3"/>
    <property type="match status" value="1"/>
</dbReference>
<feature type="region of interest" description="Disordered" evidence="1">
    <location>
        <begin position="123"/>
        <end position="194"/>
    </location>
</feature>
<feature type="compositionally biased region" description="Low complexity" evidence="1">
    <location>
        <begin position="135"/>
        <end position="178"/>
    </location>
</feature>
<evidence type="ECO:0000313" key="2">
    <source>
        <dbReference type="EMBL" id="AOY76693.1"/>
    </source>
</evidence>
<sequence length="270" mass="26948">MSTLSKVRVQLLDEATGNVIEEVDVLTSADAVKFADGQTFQQKLDAGTLKGPKGDTGATGATGPQGPQGLKGDTGATGSQGPQGVAGADGKTWYVATSNPSTGLGVVGDMHLNTTTWDVREKTGSSTWTVRGNIKGTTGDTGPQGPQGIQGPKGDTGNTGATGPTGPQGPQGVAGADGKTWHISTGTPAAGLGVVGDMHLNTSTWDIREKTAASTWTVRGNIKGATGNTGATGATGPQGPKGDKGDPGDSVKFGTTLATAADVKVFFKKI</sequence>
<dbReference type="InterPro" id="IPR050149">
    <property type="entry name" value="Collagen_superfamily"/>
</dbReference>
<dbReference type="PANTHER" id="PTHR24023:SF1095">
    <property type="entry name" value="EGF-LIKE DOMAIN-CONTAINING PROTEIN"/>
    <property type="match status" value="1"/>
</dbReference>
<evidence type="ECO:0000256" key="1">
    <source>
        <dbReference type="SAM" id="MobiDB-lite"/>
    </source>
</evidence>